<dbReference type="Proteomes" id="UP001324427">
    <property type="component" value="Unassembled WGS sequence"/>
</dbReference>
<feature type="chain" id="PRO_5043631209" evidence="1">
    <location>
        <begin position="21"/>
        <end position="244"/>
    </location>
</feature>
<name>A0AAV9J6Z5_9PEZI</name>
<gene>
    <name evidence="2" type="ORF">LTR36_009002</name>
</gene>
<feature type="signal peptide" evidence="1">
    <location>
        <begin position="1"/>
        <end position="20"/>
    </location>
</feature>
<organism evidence="2 3">
    <name type="scientific">Oleoguttula mirabilis</name>
    <dbReference type="NCBI Taxonomy" id="1507867"/>
    <lineage>
        <taxon>Eukaryota</taxon>
        <taxon>Fungi</taxon>
        <taxon>Dikarya</taxon>
        <taxon>Ascomycota</taxon>
        <taxon>Pezizomycotina</taxon>
        <taxon>Dothideomycetes</taxon>
        <taxon>Dothideomycetidae</taxon>
        <taxon>Mycosphaerellales</taxon>
        <taxon>Teratosphaeriaceae</taxon>
        <taxon>Oleoguttula</taxon>
    </lineage>
</organism>
<comment type="caution">
    <text evidence="2">The sequence shown here is derived from an EMBL/GenBank/DDBJ whole genome shotgun (WGS) entry which is preliminary data.</text>
</comment>
<dbReference type="EMBL" id="JAVFHQ010000063">
    <property type="protein sequence ID" value="KAK4540671.1"/>
    <property type="molecule type" value="Genomic_DNA"/>
</dbReference>
<sequence>MQYKQLNWSAALLALPFATAQTWGPVVGLGPTADGVTITSVVATIYPGAPPASQAGGLYSWIGIDNEDETGDLIQGIVGQYIAGESECQGTNRDTEWCISAEVYGLAVGSTEDYAQYVGTKLTLDATPAHGITFTYNLTDSTTKSWTQTARDAVTGTLLATFTKISDYDFVRINTAVECADCTAPISAQTWQNITIGLSGADAAFGKTIFQSNSATNTAPVTADKGKTWTIAKINVPVVTPIAD</sequence>
<protein>
    <submittedName>
        <fullName evidence="2">Uncharacterized protein</fullName>
    </submittedName>
</protein>
<accession>A0AAV9J6Z5</accession>
<evidence type="ECO:0000313" key="2">
    <source>
        <dbReference type="EMBL" id="KAK4540671.1"/>
    </source>
</evidence>
<proteinExistence type="predicted"/>
<keyword evidence="3" id="KW-1185">Reference proteome</keyword>
<dbReference type="AlphaFoldDB" id="A0AAV9J6Z5"/>
<evidence type="ECO:0000256" key="1">
    <source>
        <dbReference type="SAM" id="SignalP"/>
    </source>
</evidence>
<reference evidence="2 3" key="1">
    <citation type="submission" date="2021-11" db="EMBL/GenBank/DDBJ databases">
        <title>Black yeast isolated from Biological Soil Crust.</title>
        <authorList>
            <person name="Kurbessoian T."/>
        </authorList>
    </citation>
    <scope>NUCLEOTIDE SEQUENCE [LARGE SCALE GENOMIC DNA]</scope>
    <source>
        <strain evidence="2 3">CCFEE 5522</strain>
    </source>
</reference>
<evidence type="ECO:0000313" key="3">
    <source>
        <dbReference type="Proteomes" id="UP001324427"/>
    </source>
</evidence>
<keyword evidence="1" id="KW-0732">Signal</keyword>